<evidence type="ECO:0000256" key="3">
    <source>
        <dbReference type="ARBA" id="ARBA00022844"/>
    </source>
</evidence>
<evidence type="ECO:0000313" key="4">
    <source>
        <dbReference type="EMBL" id="AYV76009.1"/>
    </source>
</evidence>
<dbReference type="SUPFAM" id="SSF49749">
    <property type="entry name" value="Group II dsDNA viruses VP"/>
    <property type="match status" value="2"/>
</dbReference>
<dbReference type="GO" id="GO:0019028">
    <property type="term" value="C:viral capsid"/>
    <property type="evidence" value="ECO:0007669"/>
    <property type="project" value="UniProtKB-KW"/>
</dbReference>
<comment type="subcellular location">
    <subcellularLocation>
        <location evidence="1">Virion</location>
    </subcellularLocation>
</comment>
<evidence type="ECO:0000256" key="2">
    <source>
        <dbReference type="ARBA" id="ARBA00022561"/>
    </source>
</evidence>
<keyword evidence="3" id="KW-0946">Virion</keyword>
<dbReference type="Gene3D" id="2.70.9.10">
    <property type="entry name" value="Adenovirus Type 2 Hexon, domain 4"/>
    <property type="match status" value="1"/>
</dbReference>
<accession>A0A3G4ZRF8</accession>
<evidence type="ECO:0000256" key="1">
    <source>
        <dbReference type="ARBA" id="ARBA00004328"/>
    </source>
</evidence>
<sequence length="413" mass="47604">MIYSVTLTGKVKKIDGSNITNVPNIQNFPNNMNLLNQNIDQIIDPNNLINMGGIGGMGGMGGMDDIFNNMNDDDNNISCASLRDYYLKNPKYKYFVKSHENFSTNSNKKSTIDIFKSGDLCGDPLLQIHFSTLVDPEITVVSIMKSLLDYIEFEYGGVQIDKIYGSQICDLLKLYKLSAVWTNTHNGSCLVIPLPFDLLVDKHVFPLYRDPFKNVRFNYQFNEELFDNITEITLKINYYTVYDSSVKNAHIYHQIPESKRLSKLPNVFDPLNVIFNETQFTGEESIHNQALQVLVAKYKLNFNHPMRLIYFHFTDVDNNKITDVELIRNITLQFNGFDHLLMEGYELEYYRNKYNLIQGTYCIPLSNSNDIHEESEGLINFSFIDTAVLCIKFNKHINGLFYCYGLNTNKLNI</sequence>
<dbReference type="EMBL" id="MK071982">
    <property type="protein sequence ID" value="AYV76009.1"/>
    <property type="molecule type" value="Genomic_DNA"/>
</dbReference>
<organism evidence="4">
    <name type="scientific">Terrestrivirus sp</name>
    <dbReference type="NCBI Taxonomy" id="2487775"/>
    <lineage>
        <taxon>Viruses</taxon>
        <taxon>Varidnaviria</taxon>
        <taxon>Bamfordvirae</taxon>
        <taxon>Nucleocytoviricota</taxon>
        <taxon>Megaviricetes</taxon>
        <taxon>Imitervirales</taxon>
        <taxon>Mimiviridae</taxon>
        <taxon>Klosneuvirinae</taxon>
    </lineage>
</organism>
<dbReference type="InterPro" id="IPR016112">
    <property type="entry name" value="VP_dsDNA_II"/>
</dbReference>
<gene>
    <name evidence="4" type="ORF">Terrestrivirus4_57</name>
</gene>
<proteinExistence type="predicted"/>
<evidence type="ECO:0008006" key="5">
    <source>
        <dbReference type="Google" id="ProtNLM"/>
    </source>
</evidence>
<keyword evidence="2" id="KW-0167">Capsid protein</keyword>
<name>A0A3G4ZRF8_9VIRU</name>
<protein>
    <recommendedName>
        <fullName evidence="5">NCLDV major capsid protein</fullName>
    </recommendedName>
</protein>
<reference evidence="4" key="1">
    <citation type="submission" date="2018-10" db="EMBL/GenBank/DDBJ databases">
        <title>Hidden diversity of soil giant viruses.</title>
        <authorList>
            <person name="Schulz F."/>
            <person name="Alteio L."/>
            <person name="Goudeau D."/>
            <person name="Ryan E.M."/>
            <person name="Malmstrom R.R."/>
            <person name="Blanchard J."/>
            <person name="Woyke T."/>
        </authorList>
    </citation>
    <scope>NUCLEOTIDE SEQUENCE</scope>
    <source>
        <strain evidence="4">TEV1</strain>
    </source>
</reference>